<keyword evidence="4" id="KW-1185">Reference proteome</keyword>
<dbReference type="RefSeq" id="WP_092857072.1">
    <property type="nucleotide sequence ID" value="NZ_FOYU01000002.1"/>
</dbReference>
<feature type="compositionally biased region" description="Basic and acidic residues" evidence="1">
    <location>
        <begin position="371"/>
        <end position="386"/>
    </location>
</feature>
<evidence type="ECO:0000313" key="4">
    <source>
        <dbReference type="Proteomes" id="UP000199424"/>
    </source>
</evidence>
<organism evidence="3 4">
    <name type="scientific">Pseudidiomarina maritima</name>
    <dbReference type="NCBI Taxonomy" id="519453"/>
    <lineage>
        <taxon>Bacteria</taxon>
        <taxon>Pseudomonadati</taxon>
        <taxon>Pseudomonadota</taxon>
        <taxon>Gammaproteobacteria</taxon>
        <taxon>Alteromonadales</taxon>
        <taxon>Idiomarinaceae</taxon>
        <taxon>Pseudidiomarina</taxon>
    </lineage>
</organism>
<keyword evidence="2" id="KW-0732">Signal</keyword>
<dbReference type="Pfam" id="PF11737">
    <property type="entry name" value="DUF3300"/>
    <property type="match status" value="1"/>
</dbReference>
<dbReference type="AlphaFoldDB" id="A0A1I6H4R1"/>
<reference evidence="4" key="1">
    <citation type="submission" date="2016-10" db="EMBL/GenBank/DDBJ databases">
        <authorList>
            <person name="Varghese N."/>
            <person name="Submissions S."/>
        </authorList>
    </citation>
    <scope>NUCLEOTIDE SEQUENCE [LARGE SCALE GENOMIC DNA]</scope>
    <source>
        <strain evidence="4">CGMCC 1.7285</strain>
    </source>
</reference>
<gene>
    <name evidence="3" type="ORF">SAMN04488070_1449</name>
</gene>
<evidence type="ECO:0000256" key="2">
    <source>
        <dbReference type="SAM" id="SignalP"/>
    </source>
</evidence>
<dbReference type="InterPro" id="IPR021728">
    <property type="entry name" value="DUF3300"/>
</dbReference>
<name>A0A1I6H4R1_9GAMM</name>
<feature type="signal peptide" evidence="2">
    <location>
        <begin position="1"/>
        <end position="25"/>
    </location>
</feature>
<dbReference type="PANTHER" id="PTHR40269:SF1">
    <property type="entry name" value="OUTER MEMBRANE PROTEIN"/>
    <property type="match status" value="1"/>
</dbReference>
<feature type="compositionally biased region" description="Polar residues" evidence="1">
    <location>
        <begin position="427"/>
        <end position="438"/>
    </location>
</feature>
<sequence length="493" mass="57050">MQIRQFKHGLSAVAMLCAMGTTSIALVPAVAQAETTQQQVVYYSTAELDRLLAPIALYPDSLLSHVLIAATYPLEVVEAERWVRRHEHLSPQQALERAAAETWDASVKALVGTPDVLKQMSDDLQWTQAIGEAFLAQQDEVLERVQVLRDDAYVAGNLRSNKHVNVEREDRTIVIENVRREVVYVPYYDPRVVYGSWRWHDYQPVFWTRPSLTVSIGSGIYWGISYSIPSHFYFSHFYWPQRYVVINHHYYREPPKKRRDYYMTGKDSKRWYHNPRHRRGVDYRHRDLQPERPKYYMVNGGANGRGEIVRPAVSQRAVNNERVMTANRAQSPQPTVTTRNVAVQRNKRPEQDRIVRTLRDNKPARAVVRTPSRETARKEVIQRRDVTVTPRNKAPQWGDAVVRERNVRVQPKVNNRDVRQPYMNAPKQPQVSQRSVRVSPQAAPKPQPSYQTPRPTVKPAPSYQAPVKATPRGQINRPTTANPRAKQNRMQDF</sequence>
<feature type="region of interest" description="Disordered" evidence="1">
    <location>
        <begin position="364"/>
        <end position="493"/>
    </location>
</feature>
<feature type="chain" id="PRO_5011716961" description="DUF3300 domain-containing protein" evidence="2">
    <location>
        <begin position="26"/>
        <end position="493"/>
    </location>
</feature>
<accession>A0A1I6H4R1</accession>
<evidence type="ECO:0000256" key="1">
    <source>
        <dbReference type="SAM" id="MobiDB-lite"/>
    </source>
</evidence>
<protein>
    <recommendedName>
        <fullName evidence="5">DUF3300 domain-containing protein</fullName>
    </recommendedName>
</protein>
<evidence type="ECO:0000313" key="3">
    <source>
        <dbReference type="EMBL" id="SFR49413.1"/>
    </source>
</evidence>
<evidence type="ECO:0008006" key="5">
    <source>
        <dbReference type="Google" id="ProtNLM"/>
    </source>
</evidence>
<dbReference type="PANTHER" id="PTHR40269">
    <property type="entry name" value="OUTER MEMBRANE PROTEIN-RELATED"/>
    <property type="match status" value="1"/>
</dbReference>
<dbReference type="EMBL" id="FOYU01000002">
    <property type="protein sequence ID" value="SFR49413.1"/>
    <property type="molecule type" value="Genomic_DNA"/>
</dbReference>
<proteinExistence type="predicted"/>
<dbReference type="Proteomes" id="UP000199424">
    <property type="component" value="Unassembled WGS sequence"/>
</dbReference>